<proteinExistence type="predicted"/>
<evidence type="ECO:0000313" key="1">
    <source>
        <dbReference type="EMBL" id="GFH19406.1"/>
    </source>
</evidence>
<dbReference type="Proteomes" id="UP000485058">
    <property type="component" value="Unassembled WGS sequence"/>
</dbReference>
<name>A0A699ZK92_HAELA</name>
<sequence length="74" mass="7673">MTGRWARAQTQTSPMQPYQAGGVAIVEAPVVLGALKTRGRGAGASVFGALWLHSVRRSRTSGATLCFGAKGGAW</sequence>
<organism evidence="1 2">
    <name type="scientific">Haematococcus lacustris</name>
    <name type="common">Green alga</name>
    <name type="synonym">Haematococcus pluvialis</name>
    <dbReference type="NCBI Taxonomy" id="44745"/>
    <lineage>
        <taxon>Eukaryota</taxon>
        <taxon>Viridiplantae</taxon>
        <taxon>Chlorophyta</taxon>
        <taxon>core chlorophytes</taxon>
        <taxon>Chlorophyceae</taxon>
        <taxon>CS clade</taxon>
        <taxon>Chlamydomonadales</taxon>
        <taxon>Haematococcaceae</taxon>
        <taxon>Haematococcus</taxon>
    </lineage>
</organism>
<evidence type="ECO:0000313" key="2">
    <source>
        <dbReference type="Proteomes" id="UP000485058"/>
    </source>
</evidence>
<dbReference type="EMBL" id="BLLF01001458">
    <property type="protein sequence ID" value="GFH19406.1"/>
    <property type="molecule type" value="Genomic_DNA"/>
</dbReference>
<accession>A0A699ZK92</accession>
<gene>
    <name evidence="1" type="ORF">HaLaN_16349</name>
</gene>
<comment type="caution">
    <text evidence="1">The sequence shown here is derived from an EMBL/GenBank/DDBJ whole genome shotgun (WGS) entry which is preliminary data.</text>
</comment>
<keyword evidence="2" id="KW-1185">Reference proteome</keyword>
<dbReference type="AlphaFoldDB" id="A0A699ZK92"/>
<reference evidence="1 2" key="1">
    <citation type="submission" date="2020-02" db="EMBL/GenBank/DDBJ databases">
        <title>Draft genome sequence of Haematococcus lacustris strain NIES-144.</title>
        <authorList>
            <person name="Morimoto D."/>
            <person name="Nakagawa S."/>
            <person name="Yoshida T."/>
            <person name="Sawayama S."/>
        </authorList>
    </citation>
    <scope>NUCLEOTIDE SEQUENCE [LARGE SCALE GENOMIC DNA]</scope>
    <source>
        <strain evidence="1 2">NIES-144</strain>
    </source>
</reference>
<protein>
    <submittedName>
        <fullName evidence="1">Uncharacterized protein</fullName>
    </submittedName>
</protein>